<dbReference type="Proteomes" id="UP001206925">
    <property type="component" value="Unassembled WGS sequence"/>
</dbReference>
<proteinExistence type="predicted"/>
<name>A0AAD5CEK5_AMBAR</name>
<dbReference type="AlphaFoldDB" id="A0AAD5CEK5"/>
<evidence type="ECO:0000313" key="2">
    <source>
        <dbReference type="Proteomes" id="UP001206925"/>
    </source>
</evidence>
<dbReference type="EMBL" id="JAMZMK010008563">
    <property type="protein sequence ID" value="KAI7739830.1"/>
    <property type="molecule type" value="Genomic_DNA"/>
</dbReference>
<evidence type="ECO:0000313" key="1">
    <source>
        <dbReference type="EMBL" id="KAI7739830.1"/>
    </source>
</evidence>
<feature type="non-terminal residue" evidence="1">
    <location>
        <position position="1"/>
    </location>
</feature>
<protein>
    <submittedName>
        <fullName evidence="1">Uncharacterized protein</fullName>
    </submittedName>
</protein>
<keyword evidence="2" id="KW-1185">Reference proteome</keyword>
<sequence>DVGTQVKATGKVTAVMPNSSKPKATAEETGSLVMVVEVAVHPFLETEMEAILVHESEQANGVYLHSKATKAEGEFFAAWWSGN</sequence>
<gene>
    <name evidence="1" type="ORF">M8C21_002098</name>
</gene>
<organism evidence="1 2">
    <name type="scientific">Ambrosia artemisiifolia</name>
    <name type="common">Common ragweed</name>
    <dbReference type="NCBI Taxonomy" id="4212"/>
    <lineage>
        <taxon>Eukaryota</taxon>
        <taxon>Viridiplantae</taxon>
        <taxon>Streptophyta</taxon>
        <taxon>Embryophyta</taxon>
        <taxon>Tracheophyta</taxon>
        <taxon>Spermatophyta</taxon>
        <taxon>Magnoliopsida</taxon>
        <taxon>eudicotyledons</taxon>
        <taxon>Gunneridae</taxon>
        <taxon>Pentapetalae</taxon>
        <taxon>asterids</taxon>
        <taxon>campanulids</taxon>
        <taxon>Asterales</taxon>
        <taxon>Asteraceae</taxon>
        <taxon>Asteroideae</taxon>
        <taxon>Heliantheae alliance</taxon>
        <taxon>Heliantheae</taxon>
        <taxon>Ambrosia</taxon>
    </lineage>
</organism>
<comment type="caution">
    <text evidence="1">The sequence shown here is derived from an EMBL/GenBank/DDBJ whole genome shotgun (WGS) entry which is preliminary data.</text>
</comment>
<reference evidence="1" key="1">
    <citation type="submission" date="2022-06" db="EMBL/GenBank/DDBJ databases">
        <title>Uncovering the hologenomic basis of an extraordinary plant invasion.</title>
        <authorList>
            <person name="Bieker V.C."/>
            <person name="Martin M.D."/>
            <person name="Gilbert T."/>
            <person name="Hodgins K."/>
            <person name="Battlay P."/>
            <person name="Petersen B."/>
            <person name="Wilson J."/>
        </authorList>
    </citation>
    <scope>NUCLEOTIDE SEQUENCE</scope>
    <source>
        <strain evidence="1">AA19_3_7</strain>
        <tissue evidence="1">Leaf</tissue>
    </source>
</reference>
<accession>A0AAD5CEK5</accession>